<dbReference type="OrthoDB" id="2744543at2759"/>
<protein>
    <submittedName>
        <fullName evidence="2">Acyl-CoA N-acyltransferase</fullName>
    </submittedName>
</protein>
<evidence type="ECO:0000313" key="2">
    <source>
        <dbReference type="EMBL" id="EIN03976.1"/>
    </source>
</evidence>
<dbReference type="EMBL" id="JH687557">
    <property type="protein sequence ID" value="EIN03976.1"/>
    <property type="molecule type" value="Genomic_DNA"/>
</dbReference>
<dbReference type="InterPro" id="IPR052523">
    <property type="entry name" value="Trichothecene_AcTrans"/>
</dbReference>
<dbReference type="Pfam" id="PF00583">
    <property type="entry name" value="Acetyltransf_1"/>
    <property type="match status" value="1"/>
</dbReference>
<name>R7S411_PUNST</name>
<dbReference type="Proteomes" id="UP000054196">
    <property type="component" value="Unassembled WGS sequence"/>
</dbReference>
<keyword evidence="3" id="KW-1185">Reference proteome</keyword>
<dbReference type="HOGENOM" id="CLU_060131_6_4_1"/>
<feature type="domain" description="N-acetyltransferase" evidence="1">
    <location>
        <begin position="3"/>
        <end position="204"/>
    </location>
</feature>
<dbReference type="PANTHER" id="PTHR42791:SF1">
    <property type="entry name" value="N-ACETYLTRANSFERASE DOMAIN-CONTAINING PROTEIN"/>
    <property type="match status" value="1"/>
</dbReference>
<dbReference type="PANTHER" id="PTHR42791">
    <property type="entry name" value="GNAT FAMILY ACETYLTRANSFERASE"/>
    <property type="match status" value="1"/>
</dbReference>
<dbReference type="RefSeq" id="XP_007388765.1">
    <property type="nucleotide sequence ID" value="XM_007388703.1"/>
</dbReference>
<dbReference type="InterPro" id="IPR016181">
    <property type="entry name" value="Acyl_CoA_acyltransferase"/>
</dbReference>
<reference evidence="3" key="1">
    <citation type="journal article" date="2012" name="Science">
        <title>The Paleozoic origin of enzymatic lignin decomposition reconstructed from 31 fungal genomes.</title>
        <authorList>
            <person name="Floudas D."/>
            <person name="Binder M."/>
            <person name="Riley R."/>
            <person name="Barry K."/>
            <person name="Blanchette R.A."/>
            <person name="Henrissat B."/>
            <person name="Martinez A.T."/>
            <person name="Otillar R."/>
            <person name="Spatafora J.W."/>
            <person name="Yadav J.S."/>
            <person name="Aerts A."/>
            <person name="Benoit I."/>
            <person name="Boyd A."/>
            <person name="Carlson A."/>
            <person name="Copeland A."/>
            <person name="Coutinho P.M."/>
            <person name="de Vries R.P."/>
            <person name="Ferreira P."/>
            <person name="Findley K."/>
            <person name="Foster B."/>
            <person name="Gaskell J."/>
            <person name="Glotzer D."/>
            <person name="Gorecki P."/>
            <person name="Heitman J."/>
            <person name="Hesse C."/>
            <person name="Hori C."/>
            <person name="Igarashi K."/>
            <person name="Jurgens J.A."/>
            <person name="Kallen N."/>
            <person name="Kersten P."/>
            <person name="Kohler A."/>
            <person name="Kuees U."/>
            <person name="Kumar T.K.A."/>
            <person name="Kuo A."/>
            <person name="LaButti K."/>
            <person name="Larrondo L.F."/>
            <person name="Lindquist E."/>
            <person name="Ling A."/>
            <person name="Lombard V."/>
            <person name="Lucas S."/>
            <person name="Lundell T."/>
            <person name="Martin R."/>
            <person name="McLaughlin D.J."/>
            <person name="Morgenstern I."/>
            <person name="Morin E."/>
            <person name="Murat C."/>
            <person name="Nagy L.G."/>
            <person name="Nolan M."/>
            <person name="Ohm R.A."/>
            <person name="Patyshakuliyeva A."/>
            <person name="Rokas A."/>
            <person name="Ruiz-Duenas F.J."/>
            <person name="Sabat G."/>
            <person name="Salamov A."/>
            <person name="Samejima M."/>
            <person name="Schmutz J."/>
            <person name="Slot J.C."/>
            <person name="St John F."/>
            <person name="Stenlid J."/>
            <person name="Sun H."/>
            <person name="Sun S."/>
            <person name="Syed K."/>
            <person name="Tsang A."/>
            <person name="Wiebenga A."/>
            <person name="Young D."/>
            <person name="Pisabarro A."/>
            <person name="Eastwood D.C."/>
            <person name="Martin F."/>
            <person name="Cullen D."/>
            <person name="Grigoriev I.V."/>
            <person name="Hibbett D.S."/>
        </authorList>
    </citation>
    <scope>NUCLEOTIDE SEQUENCE [LARGE SCALE GENOMIC DNA]</scope>
    <source>
        <strain evidence="3">HHB-11173 SS5</strain>
    </source>
</reference>
<gene>
    <name evidence="2" type="ORF">PUNSTDRAFT_108819</name>
</gene>
<dbReference type="GO" id="GO:0016747">
    <property type="term" value="F:acyltransferase activity, transferring groups other than amino-acyl groups"/>
    <property type="evidence" value="ECO:0007669"/>
    <property type="project" value="InterPro"/>
</dbReference>
<dbReference type="AlphaFoldDB" id="R7S411"/>
<dbReference type="eggNOG" id="ENOG502SC13">
    <property type="taxonomic scope" value="Eukaryota"/>
</dbReference>
<keyword evidence="2" id="KW-0012">Acyltransferase</keyword>
<dbReference type="CDD" id="cd04301">
    <property type="entry name" value="NAT_SF"/>
    <property type="match status" value="1"/>
</dbReference>
<dbReference type="KEGG" id="psq:PUNSTDRAFT_108819"/>
<dbReference type="InterPro" id="IPR000182">
    <property type="entry name" value="GNAT_dom"/>
</dbReference>
<dbReference type="SUPFAM" id="SSF55729">
    <property type="entry name" value="Acyl-CoA N-acyltransferases (Nat)"/>
    <property type="match status" value="1"/>
</dbReference>
<dbReference type="OMA" id="MFPITED"/>
<evidence type="ECO:0000313" key="3">
    <source>
        <dbReference type="Proteomes" id="UP000054196"/>
    </source>
</evidence>
<dbReference type="GeneID" id="18876188"/>
<organism evidence="2 3">
    <name type="scientific">Punctularia strigosozonata (strain HHB-11173)</name>
    <name type="common">White-rot fungus</name>
    <dbReference type="NCBI Taxonomy" id="741275"/>
    <lineage>
        <taxon>Eukaryota</taxon>
        <taxon>Fungi</taxon>
        <taxon>Dikarya</taxon>
        <taxon>Basidiomycota</taxon>
        <taxon>Agaricomycotina</taxon>
        <taxon>Agaricomycetes</taxon>
        <taxon>Corticiales</taxon>
        <taxon>Punctulariaceae</taxon>
        <taxon>Punctularia</taxon>
    </lineage>
</organism>
<evidence type="ECO:0000259" key="1">
    <source>
        <dbReference type="PROSITE" id="PS51186"/>
    </source>
</evidence>
<accession>R7S411</accession>
<proteinExistence type="predicted"/>
<keyword evidence="2" id="KW-0808">Transferase</keyword>
<dbReference type="Gene3D" id="3.40.630.30">
    <property type="match status" value="1"/>
</dbReference>
<dbReference type="PROSITE" id="PS51186">
    <property type="entry name" value="GNAT"/>
    <property type="match status" value="1"/>
</dbReference>
<sequence length="216" mass="23957">MSFILSPAEPADVPELTSIYLASFVDPFSLTLFPRTPGVRAWWEQDLAQGFADPNVRMLKVVDDASGRIAAFAKWVLPPPQGEEENEEEKGEALPEWPEDADGQLCQSFFAGLLEAKKRLMGPRPYFYLEMLATHPDFQKRGAASLLLSWGTARADAAGMPAYLDGSPVGVGLYLRHGWEEKGVVVPEVNGESAAERWEKRYLCMVREPRAGETGR</sequence>